<proteinExistence type="predicted"/>
<accession>A0A165MW38</accession>
<reference evidence="1 2" key="1">
    <citation type="journal article" date="2016" name="Mol. Biol. Evol.">
        <title>Comparative Genomics of Early-Diverging Mushroom-Forming Fungi Provides Insights into the Origins of Lignocellulose Decay Capabilities.</title>
        <authorList>
            <person name="Nagy L.G."/>
            <person name="Riley R."/>
            <person name="Tritt A."/>
            <person name="Adam C."/>
            <person name="Daum C."/>
            <person name="Floudas D."/>
            <person name="Sun H."/>
            <person name="Yadav J.S."/>
            <person name="Pangilinan J."/>
            <person name="Larsson K.H."/>
            <person name="Matsuura K."/>
            <person name="Barry K."/>
            <person name="Labutti K."/>
            <person name="Kuo R."/>
            <person name="Ohm R.A."/>
            <person name="Bhattacharya S.S."/>
            <person name="Shirouzu T."/>
            <person name="Yoshinaga Y."/>
            <person name="Martin F.M."/>
            <person name="Grigoriev I.V."/>
            <person name="Hibbett D.S."/>
        </authorList>
    </citation>
    <scope>NUCLEOTIDE SEQUENCE [LARGE SCALE GENOMIC DNA]</scope>
    <source>
        <strain evidence="1 2">HHB14362 ss-1</strain>
    </source>
</reference>
<sequence length="152" mass="17936">MIFDRMGTQLNWFRVSSGVFSSKAPRRIYPTNHSASLSPPLRRVETHLRYSPTRPHAHEWPLSFPRPASACPTVPRKSINLDCMFGATRDQTWPFLEVGISHLYARASFTEIVYYTPWVEPHIRLGWNNLWSYLRRYAMSQLCLERQILFFF</sequence>
<keyword evidence="2" id="KW-1185">Reference proteome</keyword>
<protein>
    <submittedName>
        <fullName evidence="1">Uncharacterized protein</fullName>
    </submittedName>
</protein>
<dbReference type="Proteomes" id="UP000076761">
    <property type="component" value="Unassembled WGS sequence"/>
</dbReference>
<dbReference type="EMBL" id="KV425659">
    <property type="protein sequence ID" value="KZT18858.1"/>
    <property type="molecule type" value="Genomic_DNA"/>
</dbReference>
<dbReference type="InParanoid" id="A0A165MW38"/>
<dbReference type="AlphaFoldDB" id="A0A165MW38"/>
<organism evidence="1 2">
    <name type="scientific">Neolentinus lepideus HHB14362 ss-1</name>
    <dbReference type="NCBI Taxonomy" id="1314782"/>
    <lineage>
        <taxon>Eukaryota</taxon>
        <taxon>Fungi</taxon>
        <taxon>Dikarya</taxon>
        <taxon>Basidiomycota</taxon>
        <taxon>Agaricomycotina</taxon>
        <taxon>Agaricomycetes</taxon>
        <taxon>Gloeophyllales</taxon>
        <taxon>Gloeophyllaceae</taxon>
        <taxon>Neolentinus</taxon>
    </lineage>
</organism>
<name>A0A165MW38_9AGAM</name>
<gene>
    <name evidence="1" type="ORF">NEOLEDRAFT_89557</name>
</gene>
<evidence type="ECO:0000313" key="1">
    <source>
        <dbReference type="EMBL" id="KZT18858.1"/>
    </source>
</evidence>
<evidence type="ECO:0000313" key="2">
    <source>
        <dbReference type="Proteomes" id="UP000076761"/>
    </source>
</evidence>